<organism evidence="3 4">
    <name type="scientific">Seminavis robusta</name>
    <dbReference type="NCBI Taxonomy" id="568900"/>
    <lineage>
        <taxon>Eukaryota</taxon>
        <taxon>Sar</taxon>
        <taxon>Stramenopiles</taxon>
        <taxon>Ochrophyta</taxon>
        <taxon>Bacillariophyta</taxon>
        <taxon>Bacillariophyceae</taxon>
        <taxon>Bacillariophycidae</taxon>
        <taxon>Naviculales</taxon>
        <taxon>Naviculaceae</taxon>
        <taxon>Seminavis</taxon>
    </lineage>
</organism>
<dbReference type="AlphaFoldDB" id="A0A9N8DDT6"/>
<evidence type="ECO:0000256" key="1">
    <source>
        <dbReference type="SAM" id="MobiDB-lite"/>
    </source>
</evidence>
<feature type="compositionally biased region" description="Low complexity" evidence="1">
    <location>
        <begin position="1"/>
        <end position="19"/>
    </location>
</feature>
<dbReference type="InterPro" id="IPR056971">
    <property type="entry name" value="Znf-C2HC_3"/>
</dbReference>
<reference evidence="3" key="1">
    <citation type="submission" date="2020-06" db="EMBL/GenBank/DDBJ databases">
        <authorList>
            <consortium name="Plant Systems Biology data submission"/>
        </authorList>
    </citation>
    <scope>NUCLEOTIDE SEQUENCE</scope>
    <source>
        <strain evidence="3">D6</strain>
    </source>
</reference>
<evidence type="ECO:0000313" key="3">
    <source>
        <dbReference type="EMBL" id="CAB9500947.1"/>
    </source>
</evidence>
<evidence type="ECO:0000259" key="2">
    <source>
        <dbReference type="Pfam" id="PF25017"/>
    </source>
</evidence>
<keyword evidence="4" id="KW-1185">Reference proteome</keyword>
<protein>
    <recommendedName>
        <fullName evidence="2">C2HC zinc finger plants domain-containing protein</fullName>
    </recommendedName>
</protein>
<dbReference type="EMBL" id="CAICTM010000095">
    <property type="protein sequence ID" value="CAB9500947.1"/>
    <property type="molecule type" value="Genomic_DNA"/>
</dbReference>
<dbReference type="Proteomes" id="UP001153069">
    <property type="component" value="Unassembled WGS sequence"/>
</dbReference>
<sequence length="176" mass="19558">MGWSTTSGSSSSSMQQGITSRRRSQDGQIEDLIAYARSNYQENPTECLAALLEAMTLNSGHNGTANATMDRLRNELGDDVANAVGSQSERTQRARRMVQALLEDSSTFLYGQGRQHILQQTMEDGSSVVCSKCHAVVASTRWRQHQQYWCETIQDDGDDDQEDQHETSSSNIMDTT</sequence>
<dbReference type="OrthoDB" id="436688at2759"/>
<feature type="compositionally biased region" description="Polar residues" evidence="1">
    <location>
        <begin position="167"/>
        <end position="176"/>
    </location>
</feature>
<evidence type="ECO:0000313" key="4">
    <source>
        <dbReference type="Proteomes" id="UP001153069"/>
    </source>
</evidence>
<feature type="region of interest" description="Disordered" evidence="1">
    <location>
        <begin position="155"/>
        <end position="176"/>
    </location>
</feature>
<dbReference type="PANTHER" id="PTHR35513">
    <property type="entry name" value="OS02G0158600 PROTEIN"/>
    <property type="match status" value="1"/>
</dbReference>
<proteinExistence type="predicted"/>
<dbReference type="PANTHER" id="PTHR35513:SF1">
    <property type="entry name" value="OS02G0158600 PROTEIN"/>
    <property type="match status" value="1"/>
</dbReference>
<accession>A0A9N8DDT6</accession>
<dbReference type="Pfam" id="PF25017">
    <property type="entry name" value="zf-C2HC_3"/>
    <property type="match status" value="1"/>
</dbReference>
<feature type="domain" description="C2HC zinc finger plants" evidence="2">
    <location>
        <begin position="106"/>
        <end position="151"/>
    </location>
</feature>
<gene>
    <name evidence="3" type="ORF">SEMRO_96_G049550.1</name>
</gene>
<comment type="caution">
    <text evidence="3">The sequence shown here is derived from an EMBL/GenBank/DDBJ whole genome shotgun (WGS) entry which is preliminary data.</text>
</comment>
<feature type="region of interest" description="Disordered" evidence="1">
    <location>
        <begin position="1"/>
        <end position="25"/>
    </location>
</feature>
<name>A0A9N8DDT6_9STRA</name>